<dbReference type="PANTHER" id="PTHR46888">
    <property type="entry name" value="ZINC KNUCKLE DOMAINCONTAINING PROTEIN-RELATED"/>
    <property type="match status" value="1"/>
</dbReference>
<keyword evidence="1" id="KW-0863">Zinc-finger</keyword>
<sequence length="613" mass="69669">MPRAYRERSIRTLPPRSDIERSHRKRSVRDSRQCLSHDAVRSYSRRDRSRSHRERSRSHRERSRSHRDRSRSCRDRSRSLSRHERSRSYSRRFLSRNNRSRSRHDITRSGRDRPLSGDKYSCDRSRSRSVGLRRGTSKTRSNPLDASVKDALGSIMSRLTAIEENTASGSHVPSSVRCSTPPLDKNNVSATQAFVEALGMLTRPKPSNYYVSNFDPAVNNFGVWCAEVERAIRANHWDDYECFSRVANCLRGDAKAWLNEWATNERSWSNFVREFRSLCPQTVNYAQILHEVINSTSEKFMSYAEFARRSLLRLRLVNGLSEELMVQIVIFGINDVQVRAAATNADLTTENLVSFLATYVKSARKFDNRNPDRPKSFNSSAAKKRNFGSSSKPENKCFVCGERGHFRDKCPKKRNVPENTDDRPVCYFCKKRGHRESDCFAKARSAVQSGNNSNQRRVNLCNELLATKNNNDISTAVIQGIPVDILIDSGALNVSLISSAVVNYFSGSRRPINCSLKGIGDKEFVAHEYITLTVELRNIALEVDFLIVPASYMNTPIIIGTDVLNRDGVTFIRTKHEQYLTHTPDRVLGVNAVNANGFDNINTPLEGAELANN</sequence>
<dbReference type="InterPro" id="IPR021109">
    <property type="entry name" value="Peptidase_aspartic_dom_sf"/>
</dbReference>
<feature type="compositionally biased region" description="Basic and acidic residues" evidence="2">
    <location>
        <begin position="103"/>
        <end position="126"/>
    </location>
</feature>
<comment type="caution">
    <text evidence="4">The sequence shown here is derived from an EMBL/GenBank/DDBJ whole genome shotgun (WGS) entry which is preliminary data.</text>
</comment>
<feature type="compositionally biased region" description="Basic and acidic residues" evidence="2">
    <location>
        <begin position="70"/>
        <end position="87"/>
    </location>
</feature>
<keyword evidence="5" id="KW-1185">Reference proteome</keyword>
<reference evidence="4" key="1">
    <citation type="submission" date="2021-02" db="EMBL/GenBank/DDBJ databases">
        <authorList>
            <person name="Steward A R."/>
        </authorList>
    </citation>
    <scope>NUCLEOTIDE SEQUENCE</scope>
</reference>
<dbReference type="CDD" id="cd00303">
    <property type="entry name" value="retropepsin_like"/>
    <property type="match status" value="1"/>
</dbReference>
<dbReference type="GO" id="GO:0003676">
    <property type="term" value="F:nucleic acid binding"/>
    <property type="evidence" value="ECO:0007669"/>
    <property type="project" value="InterPro"/>
</dbReference>
<feature type="domain" description="CCHC-type" evidence="3">
    <location>
        <begin position="396"/>
        <end position="412"/>
    </location>
</feature>
<dbReference type="SUPFAM" id="SSF50630">
    <property type="entry name" value="Acid proteases"/>
    <property type="match status" value="1"/>
</dbReference>
<feature type="compositionally biased region" description="Polar residues" evidence="2">
    <location>
        <begin position="376"/>
        <end position="392"/>
    </location>
</feature>
<dbReference type="SMART" id="SM00343">
    <property type="entry name" value="ZnF_C2HC"/>
    <property type="match status" value="2"/>
</dbReference>
<evidence type="ECO:0000259" key="3">
    <source>
        <dbReference type="PROSITE" id="PS50158"/>
    </source>
</evidence>
<keyword evidence="1" id="KW-0479">Metal-binding</keyword>
<keyword evidence="1" id="KW-0862">Zinc</keyword>
<dbReference type="PANTHER" id="PTHR46888:SF1">
    <property type="entry name" value="RIBONUCLEASE H"/>
    <property type="match status" value="1"/>
</dbReference>
<evidence type="ECO:0000256" key="1">
    <source>
        <dbReference type="PROSITE-ProRule" id="PRU00047"/>
    </source>
</evidence>
<organism evidence="4 5">
    <name type="scientific">Pieris macdunnoughi</name>
    <dbReference type="NCBI Taxonomy" id="345717"/>
    <lineage>
        <taxon>Eukaryota</taxon>
        <taxon>Metazoa</taxon>
        <taxon>Ecdysozoa</taxon>
        <taxon>Arthropoda</taxon>
        <taxon>Hexapoda</taxon>
        <taxon>Insecta</taxon>
        <taxon>Pterygota</taxon>
        <taxon>Neoptera</taxon>
        <taxon>Endopterygota</taxon>
        <taxon>Lepidoptera</taxon>
        <taxon>Glossata</taxon>
        <taxon>Ditrysia</taxon>
        <taxon>Papilionoidea</taxon>
        <taxon>Pieridae</taxon>
        <taxon>Pierinae</taxon>
        <taxon>Pieris</taxon>
    </lineage>
</organism>
<dbReference type="Gene3D" id="4.10.60.10">
    <property type="entry name" value="Zinc finger, CCHC-type"/>
    <property type="match status" value="1"/>
</dbReference>
<feature type="region of interest" description="Disordered" evidence="2">
    <location>
        <begin position="1"/>
        <end position="145"/>
    </location>
</feature>
<name>A0A821QVA6_9NEOP</name>
<dbReference type="PROSITE" id="PS50158">
    <property type="entry name" value="ZF_CCHC"/>
    <property type="match status" value="2"/>
</dbReference>
<dbReference type="Pfam" id="PF00098">
    <property type="entry name" value="zf-CCHC"/>
    <property type="match status" value="1"/>
</dbReference>
<feature type="compositionally biased region" description="Basic residues" evidence="2">
    <location>
        <begin position="47"/>
        <end position="69"/>
    </location>
</feature>
<dbReference type="SUPFAM" id="SSF57756">
    <property type="entry name" value="Retrovirus zinc finger-like domains"/>
    <property type="match status" value="1"/>
</dbReference>
<dbReference type="InterPro" id="IPR001878">
    <property type="entry name" value="Znf_CCHC"/>
</dbReference>
<dbReference type="EMBL" id="CAJOBZ010000010">
    <property type="protein sequence ID" value="CAF4831694.1"/>
    <property type="molecule type" value="Genomic_DNA"/>
</dbReference>
<dbReference type="Gene3D" id="2.40.70.10">
    <property type="entry name" value="Acid Proteases"/>
    <property type="match status" value="1"/>
</dbReference>
<feature type="compositionally biased region" description="Basic and acidic residues" evidence="2">
    <location>
        <begin position="1"/>
        <end position="10"/>
    </location>
</feature>
<dbReference type="AlphaFoldDB" id="A0A821QVA6"/>
<evidence type="ECO:0000313" key="5">
    <source>
        <dbReference type="Proteomes" id="UP000663880"/>
    </source>
</evidence>
<dbReference type="GO" id="GO:0008270">
    <property type="term" value="F:zinc ion binding"/>
    <property type="evidence" value="ECO:0007669"/>
    <property type="project" value="UniProtKB-KW"/>
</dbReference>
<gene>
    <name evidence="4" type="ORF">PMACD_LOCUS5378</name>
</gene>
<feature type="compositionally biased region" description="Basic residues" evidence="2">
    <location>
        <begin position="88"/>
        <end position="102"/>
    </location>
</feature>
<proteinExistence type="predicted"/>
<feature type="region of interest" description="Disordered" evidence="2">
    <location>
        <begin position="367"/>
        <end position="392"/>
    </location>
</feature>
<accession>A0A821QVA6</accession>
<protein>
    <recommendedName>
        <fullName evidence="3">CCHC-type domain-containing protein</fullName>
    </recommendedName>
</protein>
<dbReference type="InterPro" id="IPR036875">
    <property type="entry name" value="Znf_CCHC_sf"/>
</dbReference>
<evidence type="ECO:0000313" key="4">
    <source>
        <dbReference type="EMBL" id="CAF4831694.1"/>
    </source>
</evidence>
<dbReference type="OrthoDB" id="420169at2759"/>
<evidence type="ECO:0000256" key="2">
    <source>
        <dbReference type="SAM" id="MobiDB-lite"/>
    </source>
</evidence>
<dbReference type="Proteomes" id="UP000663880">
    <property type="component" value="Unassembled WGS sequence"/>
</dbReference>
<feature type="domain" description="CCHC-type" evidence="3">
    <location>
        <begin position="426"/>
        <end position="439"/>
    </location>
</feature>